<reference evidence="1" key="1">
    <citation type="submission" date="2021-05" db="EMBL/GenBank/DDBJ databases">
        <authorList>
            <person name="Scholz U."/>
            <person name="Mascher M."/>
            <person name="Fiebig A."/>
        </authorList>
    </citation>
    <scope>NUCLEOTIDE SEQUENCE [LARGE SCALE GENOMIC DNA]</scope>
</reference>
<organism evidence="1 2">
    <name type="scientific">Avena sativa</name>
    <name type="common">Oat</name>
    <dbReference type="NCBI Taxonomy" id="4498"/>
    <lineage>
        <taxon>Eukaryota</taxon>
        <taxon>Viridiplantae</taxon>
        <taxon>Streptophyta</taxon>
        <taxon>Embryophyta</taxon>
        <taxon>Tracheophyta</taxon>
        <taxon>Spermatophyta</taxon>
        <taxon>Magnoliopsida</taxon>
        <taxon>Liliopsida</taxon>
        <taxon>Poales</taxon>
        <taxon>Poaceae</taxon>
        <taxon>BOP clade</taxon>
        <taxon>Pooideae</taxon>
        <taxon>Poodae</taxon>
        <taxon>Poeae</taxon>
        <taxon>Poeae Chloroplast Group 1 (Aveneae type)</taxon>
        <taxon>Aveninae</taxon>
        <taxon>Avena</taxon>
    </lineage>
</organism>
<accession>A0ACD5ZPN4</accession>
<keyword evidence="2" id="KW-1185">Reference proteome</keyword>
<dbReference type="EnsemblPlants" id="AVESA.00010b.r2.6DG1186020.1">
    <property type="protein sequence ID" value="AVESA.00010b.r2.6DG1186020.1.CDS.1"/>
    <property type="gene ID" value="AVESA.00010b.r2.6DG1186020"/>
</dbReference>
<evidence type="ECO:0000313" key="2">
    <source>
        <dbReference type="Proteomes" id="UP001732700"/>
    </source>
</evidence>
<name>A0ACD5ZPN4_AVESA</name>
<sequence length="601" mass="65815">MIHAVLNSGGGFRRLPSLIPHHRLMSGTSVAAIFSQPSPPADPTAAIQSAGLDLSHPNTIPALLVHPDLASNYPAASRFFSWATSHPDAAVLNSKCFNSMLQLAAANGDADHFWSLVTSMRSKGYGVSKTTVQAATESFLSKDMSKDAGMIQGAITAHARNAAVAEACKILRSDADELSKLNKLNELDVEVTDELVALVVEKVERFPRHAMVFFAWVEQSAGAGIGWGKVYNAMAKTIGREDCIEEFRDVLRKMSSKELVMEKEVYVTLIDRFLKRKMFEDAVDLFRFAMGGAEKPSAEDFVFLLKKVVVRDDMDLKLVMRVVRIYEKAGNKVKHSVFDAVIKSLRSVGRLGESGRVLKAMEDGGFVPDSAVHGKAVLAMCDAGNLEDARKHLARVEKSGHKLDPVVWSALVQKYSLGDDVDMAVSCFPEMLERRSGNQVGCALEVLVYGLCKKKEAKEAFKVLHGLVKKAVVPWQSTYKYLIHKLIRQGHLKEAFDVLGLMKTNGFPPFIDPFIAHICKSGTVDDALGLLNAMSSKEFPSSTVYMRLFKGFFKEGRHEIAQQLLSVSPGSVRNHADVLDLFYTKKLEEPAAAAAAAAAAL</sequence>
<protein>
    <submittedName>
        <fullName evidence="1">Uncharacterized protein</fullName>
    </submittedName>
</protein>
<reference evidence="1" key="2">
    <citation type="submission" date="2025-09" db="UniProtKB">
        <authorList>
            <consortium name="EnsemblPlants"/>
        </authorList>
    </citation>
    <scope>IDENTIFICATION</scope>
</reference>
<evidence type="ECO:0000313" key="1">
    <source>
        <dbReference type="EnsemblPlants" id="AVESA.00010b.r2.6DG1186020.1.CDS.1"/>
    </source>
</evidence>
<dbReference type="Proteomes" id="UP001732700">
    <property type="component" value="Chromosome 6D"/>
</dbReference>
<proteinExistence type="predicted"/>